<reference evidence="4" key="1">
    <citation type="journal article" date="2019" name="Int. J. Syst. Evol. Microbiol.">
        <title>The Global Catalogue of Microorganisms (GCM) 10K type strain sequencing project: providing services to taxonomists for standard genome sequencing and annotation.</title>
        <authorList>
            <consortium name="The Broad Institute Genomics Platform"/>
            <consortium name="The Broad Institute Genome Sequencing Center for Infectious Disease"/>
            <person name="Wu L."/>
            <person name="Ma J."/>
        </authorList>
    </citation>
    <scope>NUCLEOTIDE SEQUENCE [LARGE SCALE GENOMIC DNA]</scope>
    <source>
        <strain evidence="4">CGMCC 1.10363</strain>
    </source>
</reference>
<dbReference type="RefSeq" id="WP_390231819.1">
    <property type="nucleotide sequence ID" value="NZ_JBHSCN010000020.1"/>
</dbReference>
<sequence>MRILGRCLIATTTLLLAATLAGCTPAPTSSPMPRAASPTATSTPTPSSTPVFASDEEALAAAVAIYRKYEAASDAVGRDGGAHPERVRPYVSDSGYEFELAQAETLRAEQSHGVGAAVLNNAVLKSRDEQGGVATVTMHVCEDISAVDRIDAQGRSLVESTRGDYLDYEVVLKGSVRDGLVIHSNREWTGGGICKF</sequence>
<keyword evidence="2" id="KW-0732">Signal</keyword>
<evidence type="ECO:0000313" key="3">
    <source>
        <dbReference type="EMBL" id="MFC4245094.1"/>
    </source>
</evidence>
<organism evidence="3 4">
    <name type="scientific">Gryllotalpicola reticulitermitis</name>
    <dbReference type="NCBI Taxonomy" id="1184153"/>
    <lineage>
        <taxon>Bacteria</taxon>
        <taxon>Bacillati</taxon>
        <taxon>Actinomycetota</taxon>
        <taxon>Actinomycetes</taxon>
        <taxon>Micrococcales</taxon>
        <taxon>Microbacteriaceae</taxon>
        <taxon>Gryllotalpicola</taxon>
    </lineage>
</organism>
<accession>A0ABV8QDM8</accession>
<evidence type="ECO:0000313" key="4">
    <source>
        <dbReference type="Proteomes" id="UP001595900"/>
    </source>
</evidence>
<evidence type="ECO:0000256" key="1">
    <source>
        <dbReference type="SAM" id="MobiDB-lite"/>
    </source>
</evidence>
<feature type="compositionally biased region" description="Low complexity" evidence="1">
    <location>
        <begin position="26"/>
        <end position="50"/>
    </location>
</feature>
<evidence type="ECO:0000256" key="2">
    <source>
        <dbReference type="SAM" id="SignalP"/>
    </source>
</evidence>
<feature type="signal peptide" evidence="2">
    <location>
        <begin position="1"/>
        <end position="17"/>
    </location>
</feature>
<comment type="caution">
    <text evidence="3">The sequence shown here is derived from an EMBL/GenBank/DDBJ whole genome shotgun (WGS) entry which is preliminary data.</text>
</comment>
<protein>
    <recommendedName>
        <fullName evidence="5">Lipoprotein</fullName>
    </recommendedName>
</protein>
<name>A0ABV8QDM8_9MICO</name>
<dbReference type="EMBL" id="JBHSCN010000020">
    <property type="protein sequence ID" value="MFC4245094.1"/>
    <property type="molecule type" value="Genomic_DNA"/>
</dbReference>
<evidence type="ECO:0008006" key="5">
    <source>
        <dbReference type="Google" id="ProtNLM"/>
    </source>
</evidence>
<proteinExistence type="predicted"/>
<feature type="region of interest" description="Disordered" evidence="1">
    <location>
        <begin position="26"/>
        <end position="51"/>
    </location>
</feature>
<keyword evidence="4" id="KW-1185">Reference proteome</keyword>
<dbReference type="Proteomes" id="UP001595900">
    <property type="component" value="Unassembled WGS sequence"/>
</dbReference>
<gene>
    <name evidence="3" type="ORF">ACFOYW_17135</name>
</gene>
<feature type="chain" id="PRO_5046870953" description="Lipoprotein" evidence="2">
    <location>
        <begin position="18"/>
        <end position="196"/>
    </location>
</feature>
<dbReference type="PROSITE" id="PS51257">
    <property type="entry name" value="PROKAR_LIPOPROTEIN"/>
    <property type="match status" value="1"/>
</dbReference>